<feature type="domain" description="DUF58" evidence="1">
    <location>
        <begin position="202"/>
        <end position="360"/>
    </location>
</feature>
<dbReference type="InterPro" id="IPR002881">
    <property type="entry name" value="DUF58"/>
</dbReference>
<name>A0A7C4D2N2_THEPE</name>
<proteinExistence type="predicted"/>
<accession>A0A7C4D2N2</accession>
<reference evidence="2" key="1">
    <citation type="journal article" date="2020" name="mSystems">
        <title>Genome- and Community-Level Interaction Insights into Carbon Utilization and Element Cycling Functions of Hydrothermarchaeota in Hydrothermal Sediment.</title>
        <authorList>
            <person name="Zhou Z."/>
            <person name="Liu Y."/>
            <person name="Xu W."/>
            <person name="Pan J."/>
            <person name="Luo Z.H."/>
            <person name="Li M."/>
        </authorList>
    </citation>
    <scope>NUCLEOTIDE SEQUENCE</scope>
    <source>
        <strain evidence="2">SpSt-649</strain>
    </source>
</reference>
<sequence>MRARVSFPLASGVLLLSALTQKWYLSLFAAPLLLPLLAGLASREGIADALRVKRVLPSRRVHLGHELPVTLVVENVSSRTVLAEVEDRVPQSLPVSAGSPRQLVVLRPGEVKQLSYRVYAARRGRFDFGPLTVRAWDEFLTLPASRDVPEAESVVVLPPVQRLLWLPLRQSVTLPGFGDFPSKRGGEGFEFIELSEARSSSLRRVNWKATAKFEKLMVNLYAEERSASVLVVLEVPGRRLLGALTENLLEDLVAAAASITAYLHKRGHRVSLLVVGWYRDWVQPGFGKGHFLRLLSSLASVRVLPHRQVADPRDIVAKVVPFLSPTGSLVILVSPFVERQGTAVAGELERLGFRTIYVAVNPFSSLRDEEVAERLTEVWMKGVLRRLAGRSIWLWTGARGRRGIAVVRQIA</sequence>
<dbReference type="EMBL" id="DTBQ01000027">
    <property type="protein sequence ID" value="HGM46292.1"/>
    <property type="molecule type" value="Genomic_DNA"/>
</dbReference>
<evidence type="ECO:0000259" key="1">
    <source>
        <dbReference type="Pfam" id="PF01882"/>
    </source>
</evidence>
<gene>
    <name evidence="2" type="ORF">ENU21_00880</name>
</gene>
<comment type="caution">
    <text evidence="2">The sequence shown here is derived from an EMBL/GenBank/DDBJ whole genome shotgun (WGS) entry which is preliminary data.</text>
</comment>
<dbReference type="Pfam" id="PF01882">
    <property type="entry name" value="DUF58"/>
    <property type="match status" value="1"/>
</dbReference>
<organism evidence="2">
    <name type="scientific">Thermofilum pendens</name>
    <dbReference type="NCBI Taxonomy" id="2269"/>
    <lineage>
        <taxon>Archaea</taxon>
        <taxon>Thermoproteota</taxon>
        <taxon>Thermoprotei</taxon>
        <taxon>Thermofilales</taxon>
        <taxon>Thermofilaceae</taxon>
        <taxon>Thermofilum</taxon>
    </lineage>
</organism>
<dbReference type="PANTHER" id="PTHR34351">
    <property type="entry name" value="SLR1927 PROTEIN-RELATED"/>
    <property type="match status" value="1"/>
</dbReference>
<dbReference type="AlphaFoldDB" id="A0A7C4D2N2"/>
<dbReference type="PANTHER" id="PTHR34351:SF1">
    <property type="entry name" value="SLR1927 PROTEIN"/>
    <property type="match status" value="1"/>
</dbReference>
<protein>
    <submittedName>
        <fullName evidence="2">DUF58 domain-containing protein</fullName>
    </submittedName>
</protein>
<evidence type="ECO:0000313" key="2">
    <source>
        <dbReference type="EMBL" id="HGM46292.1"/>
    </source>
</evidence>